<reference evidence="1 2" key="1">
    <citation type="submission" date="2016-10" db="EMBL/GenBank/DDBJ databases">
        <authorList>
            <person name="de Groot N.N."/>
        </authorList>
    </citation>
    <scope>NUCLEOTIDE SEQUENCE [LARGE SCALE GENOMIC DNA]</scope>
    <source>
        <strain evidence="1 2">DSM 21800</strain>
    </source>
</reference>
<sequence length="432" mass="46824">MSTISRRSLLRAAGLSGVAATVGGTAACATSETNDVTWSMWSSSAAEGKVWADFGAFVQKSMHRRSVSQLTPSDGYSTKMDLQLVSGTAPMVTAVNGTLISTYAARGALRTLDDLIAADHDFDADDFFPASRRISSFAGRTYAIGFDIAPTVLYVNKTMFAAAGIKPPSPTEPMSWQRFRELAVEFARKDGQYGFSCAPSIDDLVSWLYCAGGNVMNEQQSISTLHTDESMHALRFVIDLFTRDRVTPPIDNLVTTNALSNFLDGNVAMMQNGPWQVVNARKADFEWDIVPFPAGPAGSTPRVSGSSFAMPSATEDIDLGWQLLKTLTSTAALDIYARAGRNNPARESASTAFAAPPQNVGIVQEILAGRLAGGHPYDVTTNWNEVRDLLGQDLPRCFLGHRPVGEVIKELRPRLDSLMAQNQDNIRQLEGR</sequence>
<organism evidence="1 2">
    <name type="scientific">Microlunatus soli</name>
    <dbReference type="NCBI Taxonomy" id="630515"/>
    <lineage>
        <taxon>Bacteria</taxon>
        <taxon>Bacillati</taxon>
        <taxon>Actinomycetota</taxon>
        <taxon>Actinomycetes</taxon>
        <taxon>Propionibacteriales</taxon>
        <taxon>Propionibacteriaceae</taxon>
        <taxon>Microlunatus</taxon>
    </lineage>
</organism>
<dbReference type="InterPro" id="IPR006059">
    <property type="entry name" value="SBP"/>
</dbReference>
<dbReference type="Proteomes" id="UP000199103">
    <property type="component" value="Chromosome I"/>
</dbReference>
<keyword evidence="2" id="KW-1185">Reference proteome</keyword>
<accession>A0A1H1ZR11</accession>
<dbReference type="PANTHER" id="PTHR43649:SF30">
    <property type="entry name" value="ABC TRANSPORTER SUBSTRATE-BINDING PROTEIN"/>
    <property type="match status" value="1"/>
</dbReference>
<dbReference type="PANTHER" id="PTHR43649">
    <property type="entry name" value="ARABINOSE-BINDING PROTEIN-RELATED"/>
    <property type="match status" value="1"/>
</dbReference>
<keyword evidence="1" id="KW-0762">Sugar transport</keyword>
<dbReference type="SUPFAM" id="SSF53850">
    <property type="entry name" value="Periplasmic binding protein-like II"/>
    <property type="match status" value="1"/>
</dbReference>
<dbReference type="PROSITE" id="PS51318">
    <property type="entry name" value="TAT"/>
    <property type="match status" value="1"/>
</dbReference>
<dbReference type="CDD" id="cd13585">
    <property type="entry name" value="PBP2_TMBP_like"/>
    <property type="match status" value="1"/>
</dbReference>
<dbReference type="AlphaFoldDB" id="A0A1H1ZR11"/>
<dbReference type="STRING" id="630515.SAMN04489812_5375"/>
<proteinExistence type="predicted"/>
<keyword evidence="1" id="KW-0813">Transport</keyword>
<dbReference type="PROSITE" id="PS51257">
    <property type="entry name" value="PROKAR_LIPOPROTEIN"/>
    <property type="match status" value="1"/>
</dbReference>
<gene>
    <name evidence="1" type="ORF">SAMN04489812_5375</name>
</gene>
<dbReference type="InterPro" id="IPR006311">
    <property type="entry name" value="TAT_signal"/>
</dbReference>
<dbReference type="Gene3D" id="3.40.190.10">
    <property type="entry name" value="Periplasmic binding protein-like II"/>
    <property type="match status" value="1"/>
</dbReference>
<dbReference type="OrthoDB" id="1650177at2"/>
<name>A0A1H1ZR11_9ACTN</name>
<dbReference type="EMBL" id="LT629772">
    <property type="protein sequence ID" value="SDT35832.1"/>
    <property type="molecule type" value="Genomic_DNA"/>
</dbReference>
<dbReference type="InterPro" id="IPR050490">
    <property type="entry name" value="Bact_solute-bd_prot1"/>
</dbReference>
<evidence type="ECO:0000313" key="2">
    <source>
        <dbReference type="Proteomes" id="UP000199103"/>
    </source>
</evidence>
<dbReference type="RefSeq" id="WP_091529382.1">
    <property type="nucleotide sequence ID" value="NZ_LT629772.1"/>
</dbReference>
<protein>
    <submittedName>
        <fullName evidence="1">Multiple sugar transport system substrate-binding protein</fullName>
    </submittedName>
</protein>
<dbReference type="Pfam" id="PF13416">
    <property type="entry name" value="SBP_bac_8"/>
    <property type="match status" value="1"/>
</dbReference>
<evidence type="ECO:0000313" key="1">
    <source>
        <dbReference type="EMBL" id="SDT35832.1"/>
    </source>
</evidence>